<dbReference type="Proteomes" id="UP001066276">
    <property type="component" value="Chromosome 11"/>
</dbReference>
<name>A0AAV7L9I1_PLEWA</name>
<reference evidence="1" key="1">
    <citation type="journal article" date="2022" name="bioRxiv">
        <title>Sequencing and chromosome-scale assembly of the giantPleurodeles waltlgenome.</title>
        <authorList>
            <person name="Brown T."/>
            <person name="Elewa A."/>
            <person name="Iarovenko S."/>
            <person name="Subramanian E."/>
            <person name="Araus A.J."/>
            <person name="Petzold A."/>
            <person name="Susuki M."/>
            <person name="Suzuki K.-i.T."/>
            <person name="Hayashi T."/>
            <person name="Toyoda A."/>
            <person name="Oliveira C."/>
            <person name="Osipova E."/>
            <person name="Leigh N.D."/>
            <person name="Simon A."/>
            <person name="Yun M.H."/>
        </authorList>
    </citation>
    <scope>NUCLEOTIDE SEQUENCE</scope>
    <source>
        <strain evidence="1">20211129_DDA</strain>
        <tissue evidence="1">Liver</tissue>
    </source>
</reference>
<gene>
    <name evidence="1" type="ORF">NDU88_000294</name>
</gene>
<evidence type="ECO:0000313" key="1">
    <source>
        <dbReference type="EMBL" id="KAJ1087100.1"/>
    </source>
</evidence>
<proteinExistence type="predicted"/>
<keyword evidence="2" id="KW-1185">Reference proteome</keyword>
<comment type="caution">
    <text evidence="1">The sequence shown here is derived from an EMBL/GenBank/DDBJ whole genome shotgun (WGS) entry which is preliminary data.</text>
</comment>
<evidence type="ECO:0000313" key="2">
    <source>
        <dbReference type="Proteomes" id="UP001066276"/>
    </source>
</evidence>
<organism evidence="1 2">
    <name type="scientific">Pleurodeles waltl</name>
    <name type="common">Iberian ribbed newt</name>
    <dbReference type="NCBI Taxonomy" id="8319"/>
    <lineage>
        <taxon>Eukaryota</taxon>
        <taxon>Metazoa</taxon>
        <taxon>Chordata</taxon>
        <taxon>Craniata</taxon>
        <taxon>Vertebrata</taxon>
        <taxon>Euteleostomi</taxon>
        <taxon>Amphibia</taxon>
        <taxon>Batrachia</taxon>
        <taxon>Caudata</taxon>
        <taxon>Salamandroidea</taxon>
        <taxon>Salamandridae</taxon>
        <taxon>Pleurodelinae</taxon>
        <taxon>Pleurodeles</taxon>
    </lineage>
</organism>
<dbReference type="EMBL" id="JANPWB010000015">
    <property type="protein sequence ID" value="KAJ1087100.1"/>
    <property type="molecule type" value="Genomic_DNA"/>
</dbReference>
<accession>A0AAV7L9I1</accession>
<dbReference type="AlphaFoldDB" id="A0AAV7L9I1"/>
<sequence>MRLGGTLGAAESHLRIGGRGVRSSYERSQDVSSRFKPEVERRVGCEVCDDEEELVNLPGVKNDEQDI</sequence>
<protein>
    <submittedName>
        <fullName evidence="1">Uncharacterized protein</fullName>
    </submittedName>
</protein>